<comment type="function">
    <text evidence="1">This protein catalyzes the committed step to the synthesis of the acidic phospholipids.</text>
</comment>
<comment type="similarity">
    <text evidence="5 19">Belongs to the CDP-alcohol phosphatidyltransferase class-I family.</text>
</comment>
<evidence type="ECO:0000256" key="17">
    <source>
        <dbReference type="ARBA" id="ARBA00048586"/>
    </source>
</evidence>
<evidence type="ECO:0000256" key="2">
    <source>
        <dbReference type="ARBA" id="ARBA00004651"/>
    </source>
</evidence>
<dbReference type="FunFam" id="1.20.120.1760:FF:000004">
    <property type="entry name" value="CDP-diacylglycerol--glycerol-3-phosphate 3-phosphatidyltransferase"/>
    <property type="match status" value="1"/>
</dbReference>
<evidence type="ECO:0000256" key="14">
    <source>
        <dbReference type="ARBA" id="ARBA00023136"/>
    </source>
</evidence>
<accession>A0A109REI7</accession>
<dbReference type="InterPro" id="IPR004570">
    <property type="entry name" value="Phosphatidylglycerol_P_synth"/>
</dbReference>
<feature type="transmembrane region" description="Helical" evidence="20">
    <location>
        <begin position="165"/>
        <end position="182"/>
    </location>
</feature>
<evidence type="ECO:0000313" key="24">
    <source>
        <dbReference type="Proteomes" id="UP000234239"/>
    </source>
</evidence>
<evidence type="ECO:0000256" key="11">
    <source>
        <dbReference type="ARBA" id="ARBA00022692"/>
    </source>
</evidence>
<keyword evidence="16" id="KW-1208">Phospholipid metabolism</keyword>
<evidence type="ECO:0000256" key="5">
    <source>
        <dbReference type="ARBA" id="ARBA00010441"/>
    </source>
</evidence>
<evidence type="ECO:0000256" key="9">
    <source>
        <dbReference type="ARBA" id="ARBA00022516"/>
    </source>
</evidence>
<evidence type="ECO:0000256" key="6">
    <source>
        <dbReference type="ARBA" id="ARBA00013170"/>
    </source>
</evidence>
<keyword evidence="14 20" id="KW-0472">Membrane</keyword>
<dbReference type="GeneID" id="92902711"/>
<protein>
    <recommendedName>
        <fullName evidence="7 18">CDP-diacylglycerol--glycerol-3-phosphate 3-phosphatidyltransferase</fullName>
        <ecNumber evidence="6 18">2.7.8.5</ecNumber>
    </recommendedName>
</protein>
<dbReference type="RefSeq" id="WP_067971997.1">
    <property type="nucleotide sequence ID" value="NZ_CAJHKM010000006.1"/>
</dbReference>
<evidence type="ECO:0000256" key="13">
    <source>
        <dbReference type="ARBA" id="ARBA00023098"/>
    </source>
</evidence>
<evidence type="ECO:0000313" key="22">
    <source>
        <dbReference type="EMBL" id="PKZ21796.1"/>
    </source>
</evidence>
<evidence type="ECO:0000256" key="4">
    <source>
        <dbReference type="ARBA" id="ARBA00005189"/>
    </source>
</evidence>
<name>A0A109REI7_9LACT</name>
<evidence type="ECO:0000256" key="18">
    <source>
        <dbReference type="NCBIfam" id="TIGR00560"/>
    </source>
</evidence>
<dbReference type="OrthoDB" id="9796672at2"/>
<comment type="catalytic activity">
    <reaction evidence="17">
        <text>a CDP-1,2-diacyl-sn-glycerol + sn-glycerol 3-phosphate = a 1,2-diacyl-sn-glycero-3-phospho-(1'-sn-glycero-3'-phosphate) + CMP + H(+)</text>
        <dbReference type="Rhea" id="RHEA:12593"/>
        <dbReference type="ChEBI" id="CHEBI:15378"/>
        <dbReference type="ChEBI" id="CHEBI:57597"/>
        <dbReference type="ChEBI" id="CHEBI:58332"/>
        <dbReference type="ChEBI" id="CHEBI:60110"/>
        <dbReference type="ChEBI" id="CHEBI:60377"/>
        <dbReference type="EC" id="2.7.8.5"/>
    </reaction>
</comment>
<proteinExistence type="inferred from homology"/>
<feature type="transmembrane region" description="Helical" evidence="20">
    <location>
        <begin position="79"/>
        <end position="95"/>
    </location>
</feature>
<dbReference type="GO" id="GO:0006655">
    <property type="term" value="P:phosphatidylglycerol biosynthetic process"/>
    <property type="evidence" value="ECO:0007669"/>
    <property type="project" value="UniProtKB-UniPathway"/>
</dbReference>
<dbReference type="GO" id="GO:0008444">
    <property type="term" value="F:CDP-diacylglycerol-glycerol-3-phosphate 3-phosphatidyltransferase activity"/>
    <property type="evidence" value="ECO:0007669"/>
    <property type="project" value="UniProtKB-UniRule"/>
</dbReference>
<dbReference type="Pfam" id="PF01066">
    <property type="entry name" value="CDP-OH_P_transf"/>
    <property type="match status" value="1"/>
</dbReference>
<dbReference type="KEGG" id="asan:AWM72_01315"/>
<keyword evidence="15" id="KW-0594">Phospholipid biosynthesis</keyword>
<dbReference type="PANTHER" id="PTHR14269:SF62">
    <property type="entry name" value="CDP-DIACYLGLYCEROL--GLYCEROL-3-PHOSPHATE 3-PHOSPHATIDYLTRANSFERASE 1, CHLOROPLASTIC"/>
    <property type="match status" value="1"/>
</dbReference>
<evidence type="ECO:0000256" key="7">
    <source>
        <dbReference type="ARBA" id="ARBA00014944"/>
    </source>
</evidence>
<evidence type="ECO:0000256" key="19">
    <source>
        <dbReference type="RuleBase" id="RU003750"/>
    </source>
</evidence>
<evidence type="ECO:0000256" key="8">
    <source>
        <dbReference type="ARBA" id="ARBA00022475"/>
    </source>
</evidence>
<keyword evidence="8" id="KW-1003">Cell membrane</keyword>
<keyword evidence="10 19" id="KW-0808">Transferase</keyword>
<dbReference type="PIRSF" id="PIRSF000847">
    <property type="entry name" value="Phos_ph_gly_syn"/>
    <property type="match status" value="1"/>
</dbReference>
<evidence type="ECO:0000256" key="1">
    <source>
        <dbReference type="ARBA" id="ARBA00003973"/>
    </source>
</evidence>
<dbReference type="InterPro" id="IPR043130">
    <property type="entry name" value="CDP-OH_PTrfase_TM_dom"/>
</dbReference>
<dbReference type="InterPro" id="IPR000462">
    <property type="entry name" value="CDP-OH_P_trans"/>
</dbReference>
<dbReference type="NCBIfam" id="TIGR00560">
    <property type="entry name" value="pgsA"/>
    <property type="match status" value="1"/>
</dbReference>
<dbReference type="EC" id="2.7.8.5" evidence="6 18"/>
<keyword evidence="9" id="KW-0444">Lipid biosynthesis</keyword>
<dbReference type="Proteomes" id="UP000234239">
    <property type="component" value="Unassembled WGS sequence"/>
</dbReference>
<evidence type="ECO:0000313" key="21">
    <source>
        <dbReference type="EMBL" id="AMB93475.1"/>
    </source>
</evidence>
<dbReference type="EMBL" id="PKGY01000003">
    <property type="protein sequence ID" value="PKZ21796.1"/>
    <property type="molecule type" value="Genomic_DNA"/>
</dbReference>
<feature type="transmembrane region" description="Helical" evidence="20">
    <location>
        <begin position="40"/>
        <end position="58"/>
    </location>
</feature>
<comment type="pathway">
    <text evidence="4">Lipid metabolism.</text>
</comment>
<evidence type="ECO:0000256" key="20">
    <source>
        <dbReference type="SAM" id="Phobius"/>
    </source>
</evidence>
<feature type="transmembrane region" description="Helical" evidence="20">
    <location>
        <begin position="12"/>
        <end position="34"/>
    </location>
</feature>
<organism evidence="21 23">
    <name type="scientific">Aerococcus sanguinicola</name>
    <dbReference type="NCBI Taxonomy" id="119206"/>
    <lineage>
        <taxon>Bacteria</taxon>
        <taxon>Bacillati</taxon>
        <taxon>Bacillota</taxon>
        <taxon>Bacilli</taxon>
        <taxon>Lactobacillales</taxon>
        <taxon>Aerococcaceae</taxon>
        <taxon>Aerococcus</taxon>
    </lineage>
</organism>
<evidence type="ECO:0000256" key="16">
    <source>
        <dbReference type="ARBA" id="ARBA00023264"/>
    </source>
</evidence>
<keyword evidence="13" id="KW-0443">Lipid metabolism</keyword>
<dbReference type="UniPathway" id="UPA00084">
    <property type="reaction ID" value="UER00503"/>
</dbReference>
<dbReference type="InterPro" id="IPR048254">
    <property type="entry name" value="CDP_ALCOHOL_P_TRANSF_CS"/>
</dbReference>
<gene>
    <name evidence="22" type="primary">pgsA</name>
    <name evidence="21" type="ORF">AWM72_01315</name>
    <name evidence="22" type="ORF">CYJ28_07800</name>
</gene>
<reference evidence="21 23" key="1">
    <citation type="journal article" date="2016" name="Genome Announc.">
        <title>Complete Genome Sequences of Aerococcus christensenii CCUG 28831T, Aerococcus sanguinicola CCUG 43001T, Aerococcus urinae CCUG 36881T, Aerococcus urinaeequi CCUG 28094T, Aerococcus urinaehominis CCUG 42038 BT, and Aerococcus viridans CCUG 4311T.</title>
        <authorList>
            <person name="Carkaci D."/>
            <person name="Dargis R."/>
            <person name="Nielsen X.C."/>
            <person name="Skovgaard O."/>
            <person name="Fuursted K."/>
            <person name="Christensen J.J."/>
        </authorList>
    </citation>
    <scope>NUCLEOTIDE SEQUENCE [LARGE SCALE GENOMIC DNA]</scope>
    <source>
        <strain evidence="21 23">CCUG43001</strain>
    </source>
</reference>
<dbReference type="Gene3D" id="1.20.120.1760">
    <property type="match status" value="1"/>
</dbReference>
<reference evidence="23" key="2">
    <citation type="submission" date="2016-01" db="EMBL/GenBank/DDBJ databases">
        <title>Six Aerococcus type strain genome sequencing and assembly using PacBio and Illumina Hiseq.</title>
        <authorList>
            <person name="Carkaci D."/>
            <person name="Dargis R."/>
            <person name="Nielsen X.C."/>
            <person name="Skovgaard O."/>
            <person name="Fuursted K."/>
            <person name="Christensen J.J."/>
        </authorList>
    </citation>
    <scope>NUCLEOTIDE SEQUENCE [LARGE SCALE GENOMIC DNA]</scope>
    <source>
        <strain evidence="23">CCUG43001</strain>
    </source>
</reference>
<dbReference type="Proteomes" id="UP000069912">
    <property type="component" value="Chromosome"/>
</dbReference>
<evidence type="ECO:0000256" key="12">
    <source>
        <dbReference type="ARBA" id="ARBA00022989"/>
    </source>
</evidence>
<dbReference type="InterPro" id="IPR050324">
    <property type="entry name" value="CDP-alcohol_PTase-I"/>
</dbReference>
<dbReference type="PROSITE" id="PS00379">
    <property type="entry name" value="CDP_ALCOHOL_P_TRANSF"/>
    <property type="match status" value="1"/>
</dbReference>
<evidence type="ECO:0000256" key="15">
    <source>
        <dbReference type="ARBA" id="ARBA00023209"/>
    </source>
</evidence>
<dbReference type="GO" id="GO:0005886">
    <property type="term" value="C:plasma membrane"/>
    <property type="evidence" value="ECO:0007669"/>
    <property type="project" value="UniProtKB-SubCell"/>
</dbReference>
<keyword evidence="23" id="KW-1185">Reference proteome</keyword>
<evidence type="ECO:0000313" key="23">
    <source>
        <dbReference type="Proteomes" id="UP000069912"/>
    </source>
</evidence>
<dbReference type="AlphaFoldDB" id="A0A109REI7"/>
<comment type="subcellular location">
    <subcellularLocation>
        <location evidence="2">Cell membrane</location>
        <topology evidence="2">Multi-pass membrane protein</topology>
    </subcellularLocation>
</comment>
<dbReference type="PANTHER" id="PTHR14269">
    <property type="entry name" value="CDP-DIACYLGLYCEROL--GLYCEROL-3-PHOSPHATE 3-PHOSPHATIDYLTRANSFERASE-RELATED"/>
    <property type="match status" value="1"/>
</dbReference>
<dbReference type="EMBL" id="CP014160">
    <property type="protein sequence ID" value="AMB93475.1"/>
    <property type="molecule type" value="Genomic_DNA"/>
</dbReference>
<evidence type="ECO:0000256" key="10">
    <source>
        <dbReference type="ARBA" id="ARBA00022679"/>
    </source>
</evidence>
<keyword evidence="12 20" id="KW-1133">Transmembrane helix</keyword>
<comment type="pathway">
    <text evidence="3">Phospholipid metabolism; phosphatidylglycerol biosynthesis; phosphatidylglycerol from CDP-diacylglycerol: step 1/2.</text>
</comment>
<sequence>MNLPNKLTIFRILLIPVFLLLVELPLDWGTWHVLGSAIDPHLFLAALVFIFASFTDWLDGYIARRDHLVTNFGKFADPIADKMLVATALIELVTLGKAPGWVVSLILMRELAVSGLRLILVQEGEVMAAKFIGKVKTMTQMFAVIFLLVDDAPFAFLPFSIGQVLLYLALFFTLYSGFDYFIKNKKVFSDGL</sequence>
<keyword evidence="11 20" id="KW-0812">Transmembrane</keyword>
<reference evidence="22 24" key="3">
    <citation type="submission" date="2017-12" db="EMBL/GenBank/DDBJ databases">
        <title>Phylogenetic diversity of female urinary microbiome.</title>
        <authorList>
            <person name="Thomas-White K."/>
            <person name="Wolfe A.J."/>
        </authorList>
    </citation>
    <scope>NUCLEOTIDE SEQUENCE [LARGE SCALE GENOMIC DNA]</scope>
    <source>
        <strain evidence="22 24">UMB0139</strain>
    </source>
</reference>
<evidence type="ECO:0000256" key="3">
    <source>
        <dbReference type="ARBA" id="ARBA00005042"/>
    </source>
</evidence>